<dbReference type="Pfam" id="PF00169">
    <property type="entry name" value="PH"/>
    <property type="match status" value="2"/>
</dbReference>
<dbReference type="PANTHER" id="PTHR14336:SF8">
    <property type="entry name" value="PROTEIN OPY1"/>
    <property type="match status" value="1"/>
</dbReference>
<keyword evidence="2" id="KW-1185">Reference proteome</keyword>
<dbReference type="Gene3D" id="2.30.29.30">
    <property type="entry name" value="Pleckstrin-homology domain (PH domain)/Phosphotyrosine-binding domain (PTB)"/>
    <property type="match status" value="2"/>
</dbReference>
<dbReference type="SMART" id="SM00233">
    <property type="entry name" value="PH"/>
    <property type="match status" value="2"/>
</dbReference>
<dbReference type="PANTHER" id="PTHR14336">
    <property type="entry name" value="TANDEM PH DOMAIN CONTAINING PROTEIN"/>
    <property type="match status" value="1"/>
</dbReference>
<dbReference type="InterPro" id="IPR001849">
    <property type="entry name" value="PH_domain"/>
</dbReference>
<proteinExistence type="predicted"/>
<dbReference type="SUPFAM" id="SSF50729">
    <property type="entry name" value="PH domain-like"/>
    <property type="match status" value="2"/>
</dbReference>
<dbReference type="EMBL" id="CACRXK020000221">
    <property type="protein sequence ID" value="CAB3979714.1"/>
    <property type="molecule type" value="Genomic_DNA"/>
</dbReference>
<dbReference type="PROSITE" id="PS50003">
    <property type="entry name" value="PH_DOMAIN"/>
    <property type="match status" value="2"/>
</dbReference>
<protein>
    <submittedName>
        <fullName evidence="1">Pleckstrin homology domain-containing family A member 2</fullName>
    </submittedName>
</protein>
<sequence>MPERDQHGRLGGFLEIEDHEYMDAWRKRYVLLDETTLKFYFGKETMQESIKDAPSETIDLAYITKVAITTNKPKADYCFEIHKASKKWYLRSESESEIEEWFKALHKAAVNPNVERAGSVKSTDSNDSIDYTINTEPESRVCYETKIIGGIPVRTVKTNTGDSDSLPNSRCNSGTSDSIKPVKGGYCVKQGAVVKSWKRRYLKLDMFKFCYFEKETDKEPRGSVSATDLRGAKPHEGAFSNKQNVFEVETPHRTYYIQAESQQEMMEWIKAFKQVIRSIKGKSTVVSPNAIK</sequence>
<evidence type="ECO:0000313" key="1">
    <source>
        <dbReference type="EMBL" id="CAB3979714.1"/>
    </source>
</evidence>
<dbReference type="FunFam" id="2.30.29.30:FF:000286">
    <property type="entry name" value="PH-protein kinase domain containing protein"/>
    <property type="match status" value="1"/>
</dbReference>
<name>A0A7D9D9T5_PARCT</name>
<reference evidence="1" key="1">
    <citation type="submission" date="2020-04" db="EMBL/GenBank/DDBJ databases">
        <authorList>
            <person name="Alioto T."/>
            <person name="Alioto T."/>
            <person name="Gomez Garrido J."/>
        </authorList>
    </citation>
    <scope>NUCLEOTIDE SEQUENCE</scope>
    <source>
        <strain evidence="1">A484AB</strain>
    </source>
</reference>
<organism evidence="1 2">
    <name type="scientific">Paramuricea clavata</name>
    <name type="common">Red gorgonian</name>
    <name type="synonym">Violescent sea-whip</name>
    <dbReference type="NCBI Taxonomy" id="317549"/>
    <lineage>
        <taxon>Eukaryota</taxon>
        <taxon>Metazoa</taxon>
        <taxon>Cnidaria</taxon>
        <taxon>Anthozoa</taxon>
        <taxon>Octocorallia</taxon>
        <taxon>Malacalcyonacea</taxon>
        <taxon>Plexauridae</taxon>
        <taxon>Paramuricea</taxon>
    </lineage>
</organism>
<evidence type="ECO:0000313" key="2">
    <source>
        <dbReference type="Proteomes" id="UP001152795"/>
    </source>
</evidence>
<gene>
    <name evidence="1" type="ORF">PACLA_8A000416</name>
</gene>
<accession>A0A7D9D9T5</accession>
<comment type="caution">
    <text evidence="1">The sequence shown here is derived from an EMBL/GenBank/DDBJ whole genome shotgun (WGS) entry which is preliminary data.</text>
</comment>
<dbReference type="InterPro" id="IPR011993">
    <property type="entry name" value="PH-like_dom_sf"/>
</dbReference>
<dbReference type="OrthoDB" id="185175at2759"/>
<dbReference type="Proteomes" id="UP001152795">
    <property type="component" value="Unassembled WGS sequence"/>
</dbReference>
<dbReference type="InterPro" id="IPR051707">
    <property type="entry name" value="PI-Interact_SigTrans_Reg"/>
</dbReference>
<dbReference type="AlphaFoldDB" id="A0A7D9D9T5"/>